<accession>A0A327NIX3</accession>
<proteinExistence type="predicted"/>
<organism evidence="1 2">
    <name type="scientific">Spirosoma telluris</name>
    <dbReference type="NCBI Taxonomy" id="2183553"/>
    <lineage>
        <taxon>Bacteria</taxon>
        <taxon>Pseudomonadati</taxon>
        <taxon>Bacteroidota</taxon>
        <taxon>Cytophagia</taxon>
        <taxon>Cytophagales</taxon>
        <taxon>Cytophagaceae</taxon>
        <taxon>Spirosoma</taxon>
    </lineage>
</organism>
<keyword evidence="2" id="KW-1185">Reference proteome</keyword>
<protein>
    <recommendedName>
        <fullName evidence="3">Tetratricopeptide repeat protein</fullName>
    </recommendedName>
</protein>
<dbReference type="Proteomes" id="UP000249016">
    <property type="component" value="Unassembled WGS sequence"/>
</dbReference>
<name>A0A327NIX3_9BACT</name>
<comment type="caution">
    <text evidence="1">The sequence shown here is derived from an EMBL/GenBank/DDBJ whole genome shotgun (WGS) entry which is preliminary data.</text>
</comment>
<reference evidence="1 2" key="1">
    <citation type="submission" date="2018-06" db="EMBL/GenBank/DDBJ databases">
        <title>Spirosoma sp. HMF3257 Genome sequencing and assembly.</title>
        <authorList>
            <person name="Kang H."/>
            <person name="Cha I."/>
            <person name="Kim H."/>
            <person name="Kang J."/>
            <person name="Joh K."/>
        </authorList>
    </citation>
    <scope>NUCLEOTIDE SEQUENCE [LARGE SCALE GENOMIC DNA]</scope>
    <source>
        <strain evidence="1 2">HMF3257</strain>
    </source>
</reference>
<evidence type="ECO:0000313" key="2">
    <source>
        <dbReference type="Proteomes" id="UP000249016"/>
    </source>
</evidence>
<evidence type="ECO:0000313" key="1">
    <source>
        <dbReference type="EMBL" id="RAI74289.1"/>
    </source>
</evidence>
<gene>
    <name evidence="1" type="ORF">HMF3257_08115</name>
</gene>
<evidence type="ECO:0008006" key="3">
    <source>
        <dbReference type="Google" id="ProtNLM"/>
    </source>
</evidence>
<dbReference type="EMBL" id="QLII01000001">
    <property type="protein sequence ID" value="RAI74289.1"/>
    <property type="molecule type" value="Genomic_DNA"/>
</dbReference>
<dbReference type="AlphaFoldDB" id="A0A327NIX3"/>
<sequence>MGALTLWLGYMGAFTLTTDSSALARIAVCFSLLFGLFSSMLFLATTVPGQTGAFFTDRARFFRLMGGGHLAAVEQATLELLVYSQSGQPYAKLNPEQVALLLNEPQPSLQLFAHSMAYYRHLDRQETTDAFEHLKQAEALLEDQPTLMKVEIWKELAFAYAYIDRDVKQALANWSKIKPSPDAFSSAFVYLFWAALSRAQGEPAERVNEWVAKGLAALPAAPIRSEDRLRHQLLISLTNQKVVLSLV</sequence>
<dbReference type="OrthoDB" id="927026at2"/>
<dbReference type="RefSeq" id="WP_111341293.1">
    <property type="nucleotide sequence ID" value="NZ_QLII01000001.1"/>
</dbReference>